<keyword evidence="2" id="KW-1185">Reference proteome</keyword>
<dbReference type="GO" id="GO:0046914">
    <property type="term" value="F:transition metal ion binding"/>
    <property type="evidence" value="ECO:0007669"/>
    <property type="project" value="InterPro"/>
</dbReference>
<sequence length="105" mass="11302">MVHPSQLEFCRLWGRLMARAWDDPEFGKRLAEDPAGVLAEHGYVVPEGMDVRLQVVASDEETVYLYVPSPGELTEVSGAGAGDVAAECVNNRLALDRLGDAVTGS</sequence>
<dbReference type="SUPFAM" id="SSF56209">
    <property type="entry name" value="Nitrile hydratase alpha chain"/>
    <property type="match status" value="1"/>
</dbReference>
<gene>
    <name evidence="1" type="ORF">F4554_002631</name>
</gene>
<accession>A0A852ZCG8</accession>
<evidence type="ECO:0008006" key="3">
    <source>
        <dbReference type="Google" id="ProtNLM"/>
    </source>
</evidence>
<dbReference type="RefSeq" id="WP_179787624.1">
    <property type="nucleotide sequence ID" value="NZ_BAAARR010000010.1"/>
</dbReference>
<protein>
    <recommendedName>
        <fullName evidence="3">NHLP leader peptide domain-containing protein</fullName>
    </recommendedName>
</protein>
<proteinExistence type="predicted"/>
<dbReference type="InterPro" id="IPR036648">
    <property type="entry name" value="CN_Hdrase_a/SCN_Hdrase_g_sf"/>
</dbReference>
<reference evidence="1 2" key="1">
    <citation type="submission" date="2020-07" db="EMBL/GenBank/DDBJ databases">
        <title>Sequencing the genomes of 1000 actinobacteria strains.</title>
        <authorList>
            <person name="Klenk H.-P."/>
        </authorList>
    </citation>
    <scope>NUCLEOTIDE SEQUENCE [LARGE SCALE GENOMIC DNA]</scope>
    <source>
        <strain evidence="1 2">DSM 18448</strain>
    </source>
</reference>
<dbReference type="Proteomes" id="UP000579605">
    <property type="component" value="Unassembled WGS sequence"/>
</dbReference>
<name>A0A852ZCG8_9ACTN</name>
<evidence type="ECO:0000313" key="1">
    <source>
        <dbReference type="EMBL" id="NYH89993.1"/>
    </source>
</evidence>
<organism evidence="1 2">
    <name type="scientific">Actinopolymorpha rutila</name>
    <dbReference type="NCBI Taxonomy" id="446787"/>
    <lineage>
        <taxon>Bacteria</taxon>
        <taxon>Bacillati</taxon>
        <taxon>Actinomycetota</taxon>
        <taxon>Actinomycetes</taxon>
        <taxon>Propionibacteriales</taxon>
        <taxon>Actinopolymorphaceae</taxon>
        <taxon>Actinopolymorpha</taxon>
    </lineage>
</organism>
<evidence type="ECO:0000313" key="2">
    <source>
        <dbReference type="Proteomes" id="UP000579605"/>
    </source>
</evidence>
<dbReference type="Gene3D" id="3.90.330.10">
    <property type="entry name" value="Nitrile hydratase alpha /Thiocyanate hydrolase gamma"/>
    <property type="match status" value="1"/>
</dbReference>
<dbReference type="EMBL" id="JACBZH010000001">
    <property type="protein sequence ID" value="NYH89993.1"/>
    <property type="molecule type" value="Genomic_DNA"/>
</dbReference>
<dbReference type="AlphaFoldDB" id="A0A852ZCG8"/>
<comment type="caution">
    <text evidence="1">The sequence shown here is derived from an EMBL/GenBank/DDBJ whole genome shotgun (WGS) entry which is preliminary data.</text>
</comment>
<dbReference type="GO" id="GO:0003824">
    <property type="term" value="F:catalytic activity"/>
    <property type="evidence" value="ECO:0007669"/>
    <property type="project" value="InterPro"/>
</dbReference>